<evidence type="ECO:0000256" key="4">
    <source>
        <dbReference type="ARBA" id="ARBA00022801"/>
    </source>
</evidence>
<feature type="domain" description="Nucleoside phosphorylase" evidence="6">
    <location>
        <begin position="4"/>
        <end position="246"/>
    </location>
</feature>
<dbReference type="UniPathway" id="UPA00904">
    <property type="reaction ID" value="UER00871"/>
</dbReference>
<dbReference type="PANTHER" id="PTHR46832:SF1">
    <property type="entry name" value="5'-METHYLTHIOADENOSINE_S-ADENOSYLHOMOCYSTEINE NUCLEOSIDASE"/>
    <property type="match status" value="1"/>
</dbReference>
<dbReference type="Pfam" id="PF01048">
    <property type="entry name" value="PNP_UDP_1"/>
    <property type="match status" value="1"/>
</dbReference>
<dbReference type="GO" id="GO:0008930">
    <property type="term" value="F:methylthioadenosine nucleosidase activity"/>
    <property type="evidence" value="ECO:0007669"/>
    <property type="project" value="InterPro"/>
</dbReference>
<gene>
    <name evidence="7" type="ORF">RD110_25210</name>
</gene>
<evidence type="ECO:0000256" key="2">
    <source>
        <dbReference type="ARBA" id="ARBA00011974"/>
    </source>
</evidence>
<name>A0A1P8K283_9BURK</name>
<sequence length="253" mass="27014">MATAILSALPEEQEGLAALMTDTETVRHAGREFHRGRWQGAPVVFALSRIGKVAAATTAAALIERFGVQRIVFTGVAGGLHPEVRVGDTVIAGEFLQHDMDATPLFPRHEIPLYARSRFGADMALSATIFEAATADKTGVGGTFDAETIRRFGLQAMRVHRGLLVSGDRFVSSAGEARALREALPDALAVDMEGAAVAQVCHDYGIPFAAVRHISDRADDAAHVDFPAYLKAVAALQARAVITRFLSAQAQRP</sequence>
<dbReference type="GO" id="GO:0008782">
    <property type="term" value="F:adenosylhomocysteine nucleosidase activity"/>
    <property type="evidence" value="ECO:0007669"/>
    <property type="project" value="UniProtKB-EC"/>
</dbReference>
<dbReference type="CDD" id="cd09008">
    <property type="entry name" value="MTAN"/>
    <property type="match status" value="1"/>
</dbReference>
<evidence type="ECO:0000256" key="1">
    <source>
        <dbReference type="ARBA" id="ARBA00004945"/>
    </source>
</evidence>
<dbReference type="RefSeq" id="WP_076203363.1">
    <property type="nucleotide sequence ID" value="NZ_CP019236.1"/>
</dbReference>
<dbReference type="GO" id="GO:0005829">
    <property type="term" value="C:cytosol"/>
    <property type="evidence" value="ECO:0007669"/>
    <property type="project" value="TreeGrafter"/>
</dbReference>
<keyword evidence="3" id="KW-0028">Amino-acid biosynthesis</keyword>
<dbReference type="PANTHER" id="PTHR46832">
    <property type="entry name" value="5'-METHYLTHIOADENOSINE/S-ADENOSYLHOMOCYSTEINE NUCLEOSIDASE"/>
    <property type="match status" value="1"/>
</dbReference>
<dbReference type="GO" id="GO:0019509">
    <property type="term" value="P:L-methionine salvage from methylthioadenosine"/>
    <property type="evidence" value="ECO:0007669"/>
    <property type="project" value="UniProtKB-UniPathway"/>
</dbReference>
<dbReference type="SUPFAM" id="SSF53167">
    <property type="entry name" value="Purine and uridine phosphorylases"/>
    <property type="match status" value="1"/>
</dbReference>
<dbReference type="NCBIfam" id="TIGR01704">
    <property type="entry name" value="MTA_SAH-Nsdase"/>
    <property type="match status" value="1"/>
</dbReference>
<dbReference type="AlphaFoldDB" id="A0A1P8K283"/>
<keyword evidence="5" id="KW-0486">Methionine biosynthesis</keyword>
<dbReference type="EMBL" id="CP019236">
    <property type="protein sequence ID" value="APW40096.1"/>
    <property type="molecule type" value="Genomic_DNA"/>
</dbReference>
<dbReference type="NCBIfam" id="NF004079">
    <property type="entry name" value="PRK05584.1"/>
    <property type="match status" value="1"/>
</dbReference>
<dbReference type="STRING" id="1842727.RD110_25210"/>
<dbReference type="KEGG" id="rhy:RD110_25210"/>
<comment type="pathway">
    <text evidence="1">Amino-acid biosynthesis; L-methionine biosynthesis via salvage pathway; S-methyl-5-thio-alpha-D-ribose 1-phosphate from S-methyl-5'-thioadenosine (hydrolase route): step 1/2.</text>
</comment>
<dbReference type="InterPro" id="IPR035994">
    <property type="entry name" value="Nucleoside_phosphorylase_sf"/>
</dbReference>
<evidence type="ECO:0000256" key="5">
    <source>
        <dbReference type="ARBA" id="ARBA00023167"/>
    </source>
</evidence>
<protein>
    <recommendedName>
        <fullName evidence="2">adenosylhomocysteine nucleosidase</fullName>
        <ecNumber evidence="2">3.2.2.9</ecNumber>
    </recommendedName>
</protein>
<keyword evidence="8" id="KW-1185">Reference proteome</keyword>
<dbReference type="Gene3D" id="3.40.50.1580">
    <property type="entry name" value="Nucleoside phosphorylase domain"/>
    <property type="match status" value="1"/>
</dbReference>
<dbReference type="OrthoDB" id="9792278at2"/>
<dbReference type="Proteomes" id="UP000186609">
    <property type="component" value="Chromosome"/>
</dbReference>
<evidence type="ECO:0000313" key="7">
    <source>
        <dbReference type="EMBL" id="APW40096.1"/>
    </source>
</evidence>
<keyword evidence="4" id="KW-0378">Hydrolase</keyword>
<proteinExistence type="predicted"/>
<dbReference type="InterPro" id="IPR010049">
    <property type="entry name" value="MTA_SAH_Nsdase"/>
</dbReference>
<organism evidence="7 8">
    <name type="scientific">Rhodoferax koreensis</name>
    <dbReference type="NCBI Taxonomy" id="1842727"/>
    <lineage>
        <taxon>Bacteria</taxon>
        <taxon>Pseudomonadati</taxon>
        <taxon>Pseudomonadota</taxon>
        <taxon>Betaproteobacteria</taxon>
        <taxon>Burkholderiales</taxon>
        <taxon>Comamonadaceae</taxon>
        <taxon>Rhodoferax</taxon>
    </lineage>
</organism>
<dbReference type="GO" id="GO:0009164">
    <property type="term" value="P:nucleoside catabolic process"/>
    <property type="evidence" value="ECO:0007669"/>
    <property type="project" value="InterPro"/>
</dbReference>
<accession>A0A1P8K283</accession>
<evidence type="ECO:0000256" key="3">
    <source>
        <dbReference type="ARBA" id="ARBA00022605"/>
    </source>
</evidence>
<dbReference type="EC" id="3.2.2.9" evidence="2"/>
<evidence type="ECO:0000259" key="6">
    <source>
        <dbReference type="Pfam" id="PF01048"/>
    </source>
</evidence>
<dbReference type="GO" id="GO:0019284">
    <property type="term" value="P:L-methionine salvage from S-adenosylmethionine"/>
    <property type="evidence" value="ECO:0007669"/>
    <property type="project" value="TreeGrafter"/>
</dbReference>
<reference evidence="7 8" key="1">
    <citation type="submission" date="2017-01" db="EMBL/GenBank/DDBJ databases">
        <authorList>
            <person name="Mah S.A."/>
            <person name="Swanson W.J."/>
            <person name="Moy G.W."/>
            <person name="Vacquier V.D."/>
        </authorList>
    </citation>
    <scope>NUCLEOTIDE SEQUENCE [LARGE SCALE GENOMIC DNA]</scope>
    <source>
        <strain evidence="7 8">DCY110</strain>
    </source>
</reference>
<evidence type="ECO:0000313" key="8">
    <source>
        <dbReference type="Proteomes" id="UP000186609"/>
    </source>
</evidence>
<dbReference type="InterPro" id="IPR000845">
    <property type="entry name" value="Nucleoside_phosphorylase_d"/>
</dbReference>